<proteinExistence type="inferred from homology"/>
<keyword evidence="6" id="KW-0812">Transmembrane</keyword>
<organism evidence="8 9">
    <name type="scientific">Musa balbisiana</name>
    <name type="common">Banana</name>
    <dbReference type="NCBI Taxonomy" id="52838"/>
    <lineage>
        <taxon>Eukaryota</taxon>
        <taxon>Viridiplantae</taxon>
        <taxon>Streptophyta</taxon>
        <taxon>Embryophyta</taxon>
        <taxon>Tracheophyta</taxon>
        <taxon>Spermatophyta</taxon>
        <taxon>Magnoliopsida</taxon>
        <taxon>Liliopsida</taxon>
        <taxon>Zingiberales</taxon>
        <taxon>Musaceae</taxon>
        <taxon>Musa</taxon>
    </lineage>
</organism>
<evidence type="ECO:0000256" key="4">
    <source>
        <dbReference type="RuleBase" id="RU361260"/>
    </source>
</evidence>
<dbReference type="SUPFAM" id="SSF101447">
    <property type="entry name" value="Formin homology 2 domain (FH2 domain)"/>
    <property type="match status" value="1"/>
</dbReference>
<keyword evidence="2" id="KW-0732">Signal</keyword>
<feature type="region of interest" description="Disordered" evidence="5">
    <location>
        <begin position="1012"/>
        <end position="1054"/>
    </location>
</feature>
<dbReference type="PANTHER" id="PTHR23213:SF269">
    <property type="entry name" value="FORMIN-LIKE PROTEIN 5"/>
    <property type="match status" value="1"/>
</dbReference>
<comment type="caution">
    <text evidence="8">The sequence shown here is derived from an EMBL/GenBank/DDBJ whole genome shotgun (WGS) entry which is preliminary data.</text>
</comment>
<comment type="subcellular location">
    <subcellularLocation>
        <location evidence="1">Membrane</location>
        <topology evidence="1">Single-pass membrane protein</topology>
    </subcellularLocation>
</comment>
<feature type="domain" description="FH2" evidence="7">
    <location>
        <begin position="596"/>
        <end position="1026"/>
    </location>
</feature>
<protein>
    <recommendedName>
        <fullName evidence="4">Formin-like protein</fullName>
    </recommendedName>
</protein>
<dbReference type="STRING" id="52838.A0A4S8KGS8"/>
<dbReference type="Proteomes" id="UP000317650">
    <property type="component" value="Chromosome 4"/>
</dbReference>
<dbReference type="InterPro" id="IPR015425">
    <property type="entry name" value="FH2_Formin"/>
</dbReference>
<evidence type="ECO:0000313" key="9">
    <source>
        <dbReference type="Proteomes" id="UP000317650"/>
    </source>
</evidence>
<dbReference type="PANTHER" id="PTHR23213">
    <property type="entry name" value="FORMIN-RELATED"/>
    <property type="match status" value="1"/>
</dbReference>
<evidence type="ECO:0000256" key="6">
    <source>
        <dbReference type="SAM" id="Phobius"/>
    </source>
</evidence>
<evidence type="ECO:0000313" key="8">
    <source>
        <dbReference type="EMBL" id="THU74572.1"/>
    </source>
</evidence>
<evidence type="ECO:0000259" key="7">
    <source>
        <dbReference type="PROSITE" id="PS51444"/>
    </source>
</evidence>
<accession>A0A4S8KGS8</accession>
<evidence type="ECO:0000256" key="1">
    <source>
        <dbReference type="ARBA" id="ARBA00004167"/>
    </source>
</evidence>
<dbReference type="Pfam" id="PF02181">
    <property type="entry name" value="FH2"/>
    <property type="match status" value="1"/>
</dbReference>
<dbReference type="PROSITE" id="PS51444">
    <property type="entry name" value="FH2"/>
    <property type="match status" value="1"/>
</dbReference>
<dbReference type="GO" id="GO:0051015">
    <property type="term" value="F:actin filament binding"/>
    <property type="evidence" value="ECO:0007669"/>
    <property type="project" value="InterPro"/>
</dbReference>
<dbReference type="InterPro" id="IPR027643">
    <property type="entry name" value="Formin-like_plant"/>
</dbReference>
<gene>
    <name evidence="8" type="ORF">C4D60_Mb04t34800</name>
</gene>
<dbReference type="GO" id="GO:0045010">
    <property type="term" value="P:actin nucleation"/>
    <property type="evidence" value="ECO:0007669"/>
    <property type="project" value="InterPro"/>
</dbReference>
<feature type="compositionally biased region" description="Low complexity" evidence="5">
    <location>
        <begin position="162"/>
        <end position="189"/>
    </location>
</feature>
<name>A0A4S8KGS8_MUSBA</name>
<dbReference type="InterPro" id="IPR042201">
    <property type="entry name" value="FH2_Formin_sf"/>
</dbReference>
<dbReference type="GO" id="GO:0016020">
    <property type="term" value="C:membrane"/>
    <property type="evidence" value="ECO:0007669"/>
    <property type="project" value="UniProtKB-SubCell"/>
</dbReference>
<dbReference type="SMART" id="SM00498">
    <property type="entry name" value="FH2"/>
    <property type="match status" value="1"/>
</dbReference>
<feature type="compositionally biased region" description="Pro residues" evidence="5">
    <location>
        <begin position="546"/>
        <end position="577"/>
    </location>
</feature>
<keyword evidence="6" id="KW-1133">Transmembrane helix</keyword>
<sequence length="1054" mass="120139">MALIRIFFILAYMVLFMVLVPKGSMGRQHQFFSLTDSRFPNQMQQLQVQKMLLDCDLHLKDIIEIKKNLDLSVLDSIVKDSRQIYVKKGSHTEDNGDKVAASLSPQLEHLFLECLSKQNHPAHDPGEVNNLRNWYHYLEQLLGWYPHSRRYLADQPAHAPAPAPVISSAHASSPSPNLSSGSPAYGPAPSSIPDPPPIHAPPSRFFPPLYDYMSADTTPTSPPKNKEDRNKTIIVAVVLSTVGTCFIAAILFILYNKCCRDKVYSGNSIRDDRPLLNLSSSDFSGSSQNPFGMANLSEKKQLGAFSLKAQPIHAVHLPLDQQRNLLFHDLRHLHHLHYLHDLRHLHHLHYLHDLRHLHHLHYLHDLRHLHHLHYLHDLRHLHHLHYLHDLRHLHHLHYLHDLRHLHHLHYLHDLRHLHHLHYLHDLRHLHHLHYLHDLRHLHHLHYLHDLRHLHHLHYLHDLRHLHHLHYLHDLRHLHHLHYLHDLRHLHHLHLLFPILNQFMLVMLHSLPPRPPPPPPPSLPPRPPPPPPPPVMTPAVPKAAPSAPVPPPPRPNKIPGAPPPPALKATFPPRPPQSNPSSSSVPQPSFLGPKHSVSSDDAPKAKLKPFFWDKVLADPDRSMVWNQIKSGSFQFDEEMIESLFGYTSTNKPKNDGKESSSKSPAQHVHILDAKKSQNLAISLKALNVKIEEVCDALMEGNELPVELLQTLLKMAPTSDEEMRLRLYTGDISELGSAEQFLKALLDIPFAFQRLDVLLFMASLPEEATSAKESFSTLEVACGELKNSRLFLKLLEAVLKTGNRMNDGTFRGGAHAFKLDTLLKLADVKGTDGKTTLLHFVVQEIIRSEGVRAVRMAREQSGSISSVNSDDLTDDSLHESVDYYRKLGLKVVSGLGDELLNVKKAACLDADALTTLVANLGQRLVKTKEFLNTSMKSQEESGFHHSLKHFMEQAETQITFLLEEEKRIRSLVKKTTNFFHGNAGKDEGLRLFVIVRDFLVMLDKACKEVREAPRKVMQTRKNREISSSSTVPDPQQLLFPAIRDRRVDSSSSDDES</sequence>
<feature type="compositionally biased region" description="Low complexity" evidence="5">
    <location>
        <begin position="578"/>
        <end position="588"/>
    </location>
</feature>
<comment type="similarity">
    <text evidence="3">Belongs to the formin-like family. Class-I subfamily.</text>
</comment>
<keyword evidence="9" id="KW-1185">Reference proteome</keyword>
<feature type="region of interest" description="Disordered" evidence="5">
    <location>
        <begin position="514"/>
        <end position="602"/>
    </location>
</feature>
<feature type="compositionally biased region" description="Pro residues" evidence="5">
    <location>
        <begin position="514"/>
        <end position="535"/>
    </location>
</feature>
<dbReference type="EMBL" id="PYDT01000001">
    <property type="protein sequence ID" value="THU74572.1"/>
    <property type="molecule type" value="Genomic_DNA"/>
</dbReference>
<evidence type="ECO:0000256" key="3">
    <source>
        <dbReference type="ARBA" id="ARBA00025793"/>
    </source>
</evidence>
<feature type="region of interest" description="Disordered" evidence="5">
    <location>
        <begin position="645"/>
        <end position="665"/>
    </location>
</feature>
<dbReference type="Gene3D" id="1.20.58.2220">
    <property type="entry name" value="Formin, FH2 domain"/>
    <property type="match status" value="1"/>
</dbReference>
<reference evidence="8 9" key="1">
    <citation type="journal article" date="2019" name="Nat. Plants">
        <title>Genome sequencing of Musa balbisiana reveals subgenome evolution and function divergence in polyploid bananas.</title>
        <authorList>
            <person name="Yao X."/>
        </authorList>
    </citation>
    <scope>NUCLEOTIDE SEQUENCE [LARGE SCALE GENOMIC DNA]</scope>
    <source>
        <strain evidence="9">cv. DH-PKW</strain>
        <tissue evidence="8">Leaves</tissue>
    </source>
</reference>
<dbReference type="AlphaFoldDB" id="A0A4S8KGS8"/>
<feature type="transmembrane region" description="Helical" evidence="6">
    <location>
        <begin position="233"/>
        <end position="255"/>
    </location>
</feature>
<evidence type="ECO:0000256" key="5">
    <source>
        <dbReference type="SAM" id="MobiDB-lite"/>
    </source>
</evidence>
<feature type="transmembrane region" description="Helical" evidence="6">
    <location>
        <begin position="6"/>
        <end position="24"/>
    </location>
</feature>
<feature type="region of interest" description="Disordered" evidence="5">
    <location>
        <begin position="162"/>
        <end position="198"/>
    </location>
</feature>
<keyword evidence="6" id="KW-0472">Membrane</keyword>
<evidence type="ECO:0000256" key="2">
    <source>
        <dbReference type="ARBA" id="ARBA00022729"/>
    </source>
</evidence>